<proteinExistence type="predicted"/>
<dbReference type="VEuPathDB" id="FungiDB:PSHT_05941"/>
<evidence type="ECO:0000256" key="1">
    <source>
        <dbReference type="SAM" id="MobiDB-lite"/>
    </source>
</evidence>
<dbReference type="EMBL" id="PKSM01000067">
    <property type="protein sequence ID" value="POW18313.1"/>
    <property type="molecule type" value="Genomic_DNA"/>
</dbReference>
<dbReference type="Proteomes" id="UP000238274">
    <property type="component" value="Unassembled WGS sequence"/>
</dbReference>
<dbReference type="AlphaFoldDB" id="A0A2S4W965"/>
<sequence>MAQWRNQCRLSASVGLDKTPCGNCNHKHRCAWETGRASCQRCGSLNIACKPIPSNLFDSIKPQPNSRDMTGTAPSPSISTGLSRDRFTEKPLIHEGEFQKAITPSGLRIPGEFGWKLEHMLGEAIPNASQLLQQKPSHLKHAVEYKNNTIPFKSDEKWRSNSLLYPSSQSIDVTTRRRISHASEIPEDPLLDGAFEDAVLAGQPVLHSHSSPRSQRRFPSNQNISTAMLFTHSSHQN</sequence>
<protein>
    <submittedName>
        <fullName evidence="2">Uncharacterized protein</fullName>
    </submittedName>
</protein>
<reference evidence="3" key="2">
    <citation type="journal article" date="2018" name="BMC Genomics">
        <title>Genomic insights into host adaptation between the wheat stripe rust pathogen (Puccinia striiformis f. sp. tritici) and the barley stripe rust pathogen (Puccinia striiformis f. sp. hordei).</title>
        <authorList>
            <person name="Xia C."/>
            <person name="Wang M."/>
            <person name="Yin C."/>
            <person name="Cornejo O.E."/>
            <person name="Hulbert S.H."/>
            <person name="Chen X."/>
        </authorList>
    </citation>
    <scope>NUCLEOTIDE SEQUENCE [LARGE SCALE GENOMIC DNA]</scope>
    <source>
        <strain evidence="3">93TX-2</strain>
    </source>
</reference>
<evidence type="ECO:0000313" key="2">
    <source>
        <dbReference type="EMBL" id="POW18313.1"/>
    </source>
</evidence>
<organism evidence="2 3">
    <name type="scientific">Puccinia striiformis</name>
    <dbReference type="NCBI Taxonomy" id="27350"/>
    <lineage>
        <taxon>Eukaryota</taxon>
        <taxon>Fungi</taxon>
        <taxon>Dikarya</taxon>
        <taxon>Basidiomycota</taxon>
        <taxon>Pucciniomycotina</taxon>
        <taxon>Pucciniomycetes</taxon>
        <taxon>Pucciniales</taxon>
        <taxon>Pucciniaceae</taxon>
        <taxon>Puccinia</taxon>
    </lineage>
</organism>
<reference evidence="2 3" key="1">
    <citation type="submission" date="2017-12" db="EMBL/GenBank/DDBJ databases">
        <title>Gene loss provides genomic basis for host adaptation in cereal stripe rust fungi.</title>
        <authorList>
            <person name="Xia C."/>
        </authorList>
    </citation>
    <scope>NUCLEOTIDE SEQUENCE [LARGE SCALE GENOMIC DNA]</scope>
    <source>
        <strain evidence="2 3">93TX-2</strain>
    </source>
</reference>
<accession>A0A2S4W965</accession>
<evidence type="ECO:0000313" key="3">
    <source>
        <dbReference type="Proteomes" id="UP000238274"/>
    </source>
</evidence>
<gene>
    <name evidence="2" type="ORF">PSHT_05941</name>
</gene>
<keyword evidence="3" id="KW-1185">Reference proteome</keyword>
<dbReference type="VEuPathDB" id="FungiDB:PSTT_09202"/>
<name>A0A2S4W965_9BASI</name>
<comment type="caution">
    <text evidence="2">The sequence shown here is derived from an EMBL/GenBank/DDBJ whole genome shotgun (WGS) entry which is preliminary data.</text>
</comment>
<feature type="compositionally biased region" description="Polar residues" evidence="1">
    <location>
        <begin position="62"/>
        <end position="82"/>
    </location>
</feature>
<feature type="region of interest" description="Disordered" evidence="1">
    <location>
        <begin position="60"/>
        <end position="83"/>
    </location>
</feature>
<reference evidence="3" key="3">
    <citation type="journal article" date="2018" name="Mol. Plant Microbe Interact.">
        <title>Genome sequence resources for the wheat stripe rust pathogen (Puccinia striiformis f. sp. tritici) and the barley stripe rust pathogen (Puccinia striiformis f. sp. hordei).</title>
        <authorList>
            <person name="Xia C."/>
            <person name="Wang M."/>
            <person name="Yin C."/>
            <person name="Cornejo O.E."/>
            <person name="Hulbert S.H."/>
            <person name="Chen X."/>
        </authorList>
    </citation>
    <scope>NUCLEOTIDE SEQUENCE [LARGE SCALE GENOMIC DNA]</scope>
    <source>
        <strain evidence="3">93TX-2</strain>
    </source>
</reference>